<dbReference type="HOGENOM" id="CLU_2812711_0_0_1"/>
<name>G9NQT1_HYPAI</name>
<evidence type="ECO:0000313" key="2">
    <source>
        <dbReference type="Proteomes" id="UP000005426"/>
    </source>
</evidence>
<dbReference type="EMBL" id="ABDG02000021">
    <property type="protein sequence ID" value="EHK46901.1"/>
    <property type="molecule type" value="Genomic_DNA"/>
</dbReference>
<protein>
    <submittedName>
        <fullName evidence="1">Uncharacterized protein</fullName>
    </submittedName>
</protein>
<organism evidence="1 2">
    <name type="scientific">Hypocrea atroviridis (strain ATCC 20476 / IMI 206040)</name>
    <name type="common">Trichoderma atroviride</name>
    <dbReference type="NCBI Taxonomy" id="452589"/>
    <lineage>
        <taxon>Eukaryota</taxon>
        <taxon>Fungi</taxon>
        <taxon>Dikarya</taxon>
        <taxon>Ascomycota</taxon>
        <taxon>Pezizomycotina</taxon>
        <taxon>Sordariomycetes</taxon>
        <taxon>Hypocreomycetidae</taxon>
        <taxon>Hypocreales</taxon>
        <taxon>Hypocreaceae</taxon>
        <taxon>Trichoderma</taxon>
    </lineage>
</organism>
<gene>
    <name evidence="1" type="ORF">TRIATDRAFT_298796</name>
</gene>
<dbReference type="AlphaFoldDB" id="G9NQT1"/>
<proteinExistence type="predicted"/>
<comment type="caution">
    <text evidence="1">The sequence shown here is derived from an EMBL/GenBank/DDBJ whole genome shotgun (WGS) entry which is preliminary data.</text>
</comment>
<evidence type="ECO:0000313" key="1">
    <source>
        <dbReference type="EMBL" id="EHK46901.1"/>
    </source>
</evidence>
<reference evidence="1 2" key="1">
    <citation type="journal article" date="2011" name="Genome Biol.">
        <title>Comparative genome sequence analysis underscores mycoparasitism as the ancestral life style of Trichoderma.</title>
        <authorList>
            <person name="Kubicek C.P."/>
            <person name="Herrera-Estrella A."/>
            <person name="Seidl-Seiboth V."/>
            <person name="Martinez D.A."/>
            <person name="Druzhinina I.S."/>
            <person name="Thon M."/>
            <person name="Zeilinger S."/>
            <person name="Casas-Flores S."/>
            <person name="Horwitz B.A."/>
            <person name="Mukherjee P.K."/>
            <person name="Mukherjee M."/>
            <person name="Kredics L."/>
            <person name="Alcaraz L.D."/>
            <person name="Aerts A."/>
            <person name="Antal Z."/>
            <person name="Atanasova L."/>
            <person name="Cervantes-Badillo M.G."/>
            <person name="Challacombe J."/>
            <person name="Chertkov O."/>
            <person name="McCluskey K."/>
            <person name="Coulpier F."/>
            <person name="Deshpande N."/>
            <person name="von Doehren H."/>
            <person name="Ebbole D.J."/>
            <person name="Esquivel-Naranjo E.U."/>
            <person name="Fekete E."/>
            <person name="Flipphi M."/>
            <person name="Glaser F."/>
            <person name="Gomez-Rodriguez E.Y."/>
            <person name="Gruber S."/>
            <person name="Han C."/>
            <person name="Henrissat B."/>
            <person name="Hermosa R."/>
            <person name="Hernandez-Onate M."/>
            <person name="Karaffa L."/>
            <person name="Kosti I."/>
            <person name="Le Crom S."/>
            <person name="Lindquist E."/>
            <person name="Lucas S."/>
            <person name="Luebeck M."/>
            <person name="Luebeck P.S."/>
            <person name="Margeot A."/>
            <person name="Metz B."/>
            <person name="Misra M."/>
            <person name="Nevalainen H."/>
            <person name="Omann M."/>
            <person name="Packer N."/>
            <person name="Perrone G."/>
            <person name="Uresti-Rivera E.E."/>
            <person name="Salamov A."/>
            <person name="Schmoll M."/>
            <person name="Seiboth B."/>
            <person name="Shapiro H."/>
            <person name="Sukno S."/>
            <person name="Tamayo-Ramos J.A."/>
            <person name="Tisch D."/>
            <person name="Wiest A."/>
            <person name="Wilkinson H.H."/>
            <person name="Zhang M."/>
            <person name="Coutinho P.M."/>
            <person name="Kenerley C.M."/>
            <person name="Monte E."/>
            <person name="Baker S.E."/>
            <person name="Grigoriev I.V."/>
        </authorList>
    </citation>
    <scope>NUCLEOTIDE SEQUENCE [LARGE SCALE GENOMIC DNA]</scope>
    <source>
        <strain evidence="2">ATCC 20476 / IMI 206040</strain>
    </source>
</reference>
<dbReference type="Proteomes" id="UP000005426">
    <property type="component" value="Unassembled WGS sequence"/>
</dbReference>
<keyword evidence="2" id="KW-1185">Reference proteome</keyword>
<sequence>MTFFIMPTTAQTFPSVVKSLGKEPPLASAQRRAGIGQTERAGITSVHGKIAPSALFERFWKCWKSLR</sequence>
<accession>G9NQT1</accession>